<dbReference type="Pfam" id="PF21071">
    <property type="entry name" value="LARP1_HEAT"/>
    <property type="match status" value="1"/>
</dbReference>
<dbReference type="EMBL" id="MU007034">
    <property type="protein sequence ID" value="KAF2431109.1"/>
    <property type="molecule type" value="Genomic_DNA"/>
</dbReference>
<dbReference type="SMART" id="SM00684">
    <property type="entry name" value="DM15"/>
    <property type="match status" value="2"/>
</dbReference>
<name>A0A9P4NS22_9PEZI</name>
<protein>
    <submittedName>
        <fullName evidence="1">Uncharacterized protein</fullName>
    </submittedName>
</protein>
<accession>A0A9P4NS22</accession>
<comment type="caution">
    <text evidence="1">The sequence shown here is derived from an EMBL/GenBank/DDBJ whole genome shotgun (WGS) entry which is preliminary data.</text>
</comment>
<reference evidence="1" key="1">
    <citation type="journal article" date="2020" name="Stud. Mycol.">
        <title>101 Dothideomycetes genomes: a test case for predicting lifestyles and emergence of pathogens.</title>
        <authorList>
            <person name="Haridas S."/>
            <person name="Albert R."/>
            <person name="Binder M."/>
            <person name="Bloem J."/>
            <person name="Labutti K."/>
            <person name="Salamov A."/>
            <person name="Andreopoulos B."/>
            <person name="Baker S."/>
            <person name="Barry K."/>
            <person name="Bills G."/>
            <person name="Bluhm B."/>
            <person name="Cannon C."/>
            <person name="Castanera R."/>
            <person name="Culley D."/>
            <person name="Daum C."/>
            <person name="Ezra D."/>
            <person name="Gonzalez J."/>
            <person name="Henrissat B."/>
            <person name="Kuo A."/>
            <person name="Liang C."/>
            <person name="Lipzen A."/>
            <person name="Lutzoni F."/>
            <person name="Magnuson J."/>
            <person name="Mondo S."/>
            <person name="Nolan M."/>
            <person name="Ohm R."/>
            <person name="Pangilinan J."/>
            <person name="Park H.-J."/>
            <person name="Ramirez L."/>
            <person name="Alfaro M."/>
            <person name="Sun H."/>
            <person name="Tritt A."/>
            <person name="Yoshinaga Y."/>
            <person name="Zwiers L.-H."/>
            <person name="Turgeon B."/>
            <person name="Goodwin S."/>
            <person name="Spatafora J."/>
            <person name="Crous P."/>
            <person name="Grigoriev I."/>
        </authorList>
    </citation>
    <scope>NUCLEOTIDE SEQUENCE</scope>
    <source>
        <strain evidence="1">CBS 130266</strain>
    </source>
</reference>
<dbReference type="AlphaFoldDB" id="A0A9P4NS22"/>
<dbReference type="GO" id="GO:0000339">
    <property type="term" value="F:RNA cap binding"/>
    <property type="evidence" value="ECO:0007669"/>
    <property type="project" value="InterPro"/>
</dbReference>
<dbReference type="OrthoDB" id="340227at2759"/>
<dbReference type="GO" id="GO:0048255">
    <property type="term" value="P:mRNA stabilization"/>
    <property type="evidence" value="ECO:0007669"/>
    <property type="project" value="InterPro"/>
</dbReference>
<dbReference type="Proteomes" id="UP000800235">
    <property type="component" value="Unassembled WGS sequence"/>
</dbReference>
<feature type="non-terminal residue" evidence="1">
    <location>
        <position position="1"/>
    </location>
</feature>
<evidence type="ECO:0000313" key="1">
    <source>
        <dbReference type="EMBL" id="KAF2431109.1"/>
    </source>
</evidence>
<dbReference type="InterPro" id="IPR006607">
    <property type="entry name" value="DM15"/>
</dbReference>
<sequence>WVKDQNSPASELPPDTTSVLYIELRAKALSERAQQTPFGCPYDMHVLYQFWSHFLIRNFNFNMYNEFRTLALDDVQRANSCVGRRNILKYYSGALAHQDPIRPVVAQDYINLVMAESRESDRIAFKQLRTAWRDGALNMKNRKRIMDIIDPALAAELDGTTA</sequence>
<keyword evidence="2" id="KW-1185">Reference proteome</keyword>
<proteinExistence type="predicted"/>
<gene>
    <name evidence="1" type="ORF">EJ08DRAFT_587895</name>
</gene>
<organism evidence="1 2">
    <name type="scientific">Tothia fuscella</name>
    <dbReference type="NCBI Taxonomy" id="1048955"/>
    <lineage>
        <taxon>Eukaryota</taxon>
        <taxon>Fungi</taxon>
        <taxon>Dikarya</taxon>
        <taxon>Ascomycota</taxon>
        <taxon>Pezizomycotina</taxon>
        <taxon>Dothideomycetes</taxon>
        <taxon>Pleosporomycetidae</taxon>
        <taxon>Venturiales</taxon>
        <taxon>Cylindrosympodiaceae</taxon>
        <taxon>Tothia</taxon>
    </lineage>
</organism>
<evidence type="ECO:0000313" key="2">
    <source>
        <dbReference type="Proteomes" id="UP000800235"/>
    </source>
</evidence>